<protein>
    <submittedName>
        <fullName evidence="3">Magnesium chelatase</fullName>
    </submittedName>
</protein>
<dbReference type="SUPFAM" id="SSF54211">
    <property type="entry name" value="Ribosomal protein S5 domain 2-like"/>
    <property type="match status" value="1"/>
</dbReference>
<reference evidence="4" key="1">
    <citation type="submission" date="2016-02" db="EMBL/GenBank/DDBJ databases">
        <authorList>
            <person name="Sanders J.G."/>
            <person name="Lin J.Y."/>
            <person name="Wertz J.T."/>
            <person name="Russell J.A."/>
            <person name="Moreau C.S."/>
            <person name="Powell S."/>
        </authorList>
    </citation>
    <scope>NUCLEOTIDE SEQUENCE [LARGE SCALE GENOMIC DNA]</scope>
    <source>
        <strain evidence="4">CAG34</strain>
    </source>
</reference>
<evidence type="ECO:0000259" key="2">
    <source>
        <dbReference type="Pfam" id="PF13335"/>
    </source>
</evidence>
<dbReference type="EMBL" id="LSZQ01000029">
    <property type="protein sequence ID" value="KXU36675.1"/>
    <property type="molecule type" value="Genomic_DNA"/>
</dbReference>
<dbReference type="InterPro" id="IPR045006">
    <property type="entry name" value="CHLI-like"/>
</dbReference>
<feature type="domain" description="Magnesium chelatase ChlI-like catalytic" evidence="1">
    <location>
        <begin position="198"/>
        <end position="403"/>
    </location>
</feature>
<dbReference type="Pfam" id="PF01078">
    <property type="entry name" value="Mg_chelatase"/>
    <property type="match status" value="1"/>
</dbReference>
<keyword evidence="4" id="KW-1185">Reference proteome</keyword>
<dbReference type="Gene3D" id="3.40.50.300">
    <property type="entry name" value="P-loop containing nucleotide triphosphate hydrolases"/>
    <property type="match status" value="1"/>
</dbReference>
<gene>
    <name evidence="3" type="ORF">AXK11_03885</name>
</gene>
<evidence type="ECO:0000313" key="4">
    <source>
        <dbReference type="Proteomes" id="UP000070058"/>
    </source>
</evidence>
<dbReference type="PANTHER" id="PTHR32039">
    <property type="entry name" value="MAGNESIUM-CHELATASE SUBUNIT CHLI"/>
    <property type="match status" value="1"/>
</dbReference>
<dbReference type="Gene3D" id="3.30.230.10">
    <property type="match status" value="1"/>
</dbReference>
<dbReference type="SUPFAM" id="SSF52540">
    <property type="entry name" value="P-loop containing nucleoside triphosphate hydrolases"/>
    <property type="match status" value="1"/>
</dbReference>
<dbReference type="Pfam" id="PF13335">
    <property type="entry name" value="Mg_chelatase_C"/>
    <property type="match status" value="1"/>
</dbReference>
<feature type="domain" description="Mg chelatase-related protein C-terminal" evidence="2">
    <location>
        <begin position="411"/>
        <end position="507"/>
    </location>
</feature>
<evidence type="ECO:0000259" key="1">
    <source>
        <dbReference type="Pfam" id="PF01078"/>
    </source>
</evidence>
<dbReference type="InterPro" id="IPR027417">
    <property type="entry name" value="P-loop_NTPase"/>
</dbReference>
<dbReference type="InterPro" id="IPR000523">
    <property type="entry name" value="Mg_chelatse_chII-like_cat_dom"/>
</dbReference>
<evidence type="ECO:0000313" key="3">
    <source>
        <dbReference type="EMBL" id="KXU36675.1"/>
    </source>
</evidence>
<name>A0A139SPY8_9BACT</name>
<organism evidence="3 4">
    <name type="scientific">Cephaloticoccus primus</name>
    <dbReference type="NCBI Taxonomy" id="1548207"/>
    <lineage>
        <taxon>Bacteria</taxon>
        <taxon>Pseudomonadati</taxon>
        <taxon>Verrucomicrobiota</taxon>
        <taxon>Opitutia</taxon>
        <taxon>Opitutales</taxon>
        <taxon>Opitutaceae</taxon>
        <taxon>Cephaloticoccus</taxon>
    </lineage>
</organism>
<sequence>MLATIHSAALQGIDAALVQVEVNSGESGDPRIVLVGLPDAAVKESEDRVHSALSNSGFAMPETRTTINLAPASIRKEGPLYDLPIALGILLSTQQLTPAASINPADYLVAGELGLSGVMRPIRGALALAQLARNLGKRGLLLPPRSAEEAALLDGLDVYRIESLDQAHRFLSGTLPLAPVRANRQFLGSSGAAVATGDFSEIKGQHALRRAVEVAVAGNHNLLMIGPPGSGKSMIARRIPTIMPEPTLDESLEILSIHSAAGRTISGEAPWCERPFRSPHHTISDVGLLGGGTVPGPGEISLAHHGVLFLDELPEFKRSALEVLRQPLEDGEVTISRSAGKVTLPCAFMLTAAMNPCPCGYLGDPQHDCRCSPIQIQRYRSRISGPLLDRIDIHIDAPALSIRELRAETLGESSAAMRQRIQAARTRQHARFSATRTTSNARMNHTQIRQFCPIDSTLGDLLQQAMEQLSLSARAYDRILKVARTIADLAAAERIEPPHLLEAIQYRSLDRKLFY</sequence>
<dbReference type="Proteomes" id="UP000070058">
    <property type="component" value="Unassembled WGS sequence"/>
</dbReference>
<dbReference type="Pfam" id="PF13541">
    <property type="entry name" value="ChlI"/>
    <property type="match status" value="1"/>
</dbReference>
<proteinExistence type="predicted"/>
<dbReference type="OrthoDB" id="9813147at2"/>
<dbReference type="STRING" id="1548207.AXK11_03885"/>
<dbReference type="RefSeq" id="WP_068629410.1">
    <property type="nucleotide sequence ID" value="NZ_LSZQ01000029.1"/>
</dbReference>
<dbReference type="PANTHER" id="PTHR32039:SF7">
    <property type="entry name" value="COMPETENCE PROTEIN COMM"/>
    <property type="match status" value="1"/>
</dbReference>
<dbReference type="InterPro" id="IPR025158">
    <property type="entry name" value="Mg_chelat-rel_C"/>
</dbReference>
<dbReference type="GO" id="GO:0005524">
    <property type="term" value="F:ATP binding"/>
    <property type="evidence" value="ECO:0007669"/>
    <property type="project" value="InterPro"/>
</dbReference>
<comment type="caution">
    <text evidence="3">The sequence shown here is derived from an EMBL/GenBank/DDBJ whole genome shotgun (WGS) entry which is preliminary data.</text>
</comment>
<dbReference type="InterPro" id="IPR014721">
    <property type="entry name" value="Ribsml_uS5_D2-typ_fold_subgr"/>
</dbReference>
<dbReference type="NCBIfam" id="TIGR00368">
    <property type="entry name" value="YifB family Mg chelatase-like AAA ATPase"/>
    <property type="match status" value="1"/>
</dbReference>
<dbReference type="InterPro" id="IPR004482">
    <property type="entry name" value="Mg_chelat-rel"/>
</dbReference>
<dbReference type="InterPro" id="IPR020568">
    <property type="entry name" value="Ribosomal_Su5_D2-typ_SF"/>
</dbReference>
<accession>A0A139SPY8</accession>
<dbReference type="AlphaFoldDB" id="A0A139SPY8"/>